<proteinExistence type="predicted"/>
<organism evidence="2 3">
    <name type="scientific">Algibacter lectus</name>
    <dbReference type="NCBI Taxonomy" id="221126"/>
    <lineage>
        <taxon>Bacteria</taxon>
        <taxon>Pseudomonadati</taxon>
        <taxon>Bacteroidota</taxon>
        <taxon>Flavobacteriia</taxon>
        <taxon>Flavobacteriales</taxon>
        <taxon>Flavobacteriaceae</taxon>
        <taxon>Algibacter</taxon>
    </lineage>
</organism>
<name>A0A090WKN8_9FLAO</name>
<evidence type="ECO:0000313" key="2">
    <source>
        <dbReference type="EMBL" id="GAL77640.1"/>
    </source>
</evidence>
<protein>
    <submittedName>
        <fullName evidence="2">Uncharacterized protein</fullName>
    </submittedName>
</protein>
<keyword evidence="1" id="KW-0472">Membrane</keyword>
<accession>A0A090WKN8</accession>
<comment type="caution">
    <text evidence="2">The sequence shown here is derived from an EMBL/GenBank/DDBJ whole genome shotgun (WGS) entry which is preliminary data.</text>
</comment>
<gene>
    <name evidence="2" type="ORF">JCM19274_5353</name>
</gene>
<dbReference type="AlphaFoldDB" id="A0A090WKN8"/>
<evidence type="ECO:0000313" key="3">
    <source>
        <dbReference type="Proteomes" id="UP000029643"/>
    </source>
</evidence>
<sequence>MLKYPMKYPFEKKNLIKIKPLGAVLFYKCIYVDLYLFCCFFLMDV</sequence>
<dbReference type="EMBL" id="BBNU01000001">
    <property type="protein sequence ID" value="GAL77640.1"/>
    <property type="molecule type" value="Genomic_DNA"/>
</dbReference>
<reference evidence="2 3" key="1">
    <citation type="journal article" date="2014" name="Genome Announc.">
        <title>Draft Genome Sequences of Marine Flavobacterium Algibacter lectus Strains SS8 and NR4.</title>
        <authorList>
            <person name="Takatani N."/>
            <person name="Nakanishi M."/>
            <person name="Meirelles P."/>
            <person name="Mino S."/>
            <person name="Suda W."/>
            <person name="Oshima K."/>
            <person name="Hattori M."/>
            <person name="Ohkuma M."/>
            <person name="Hosokawa M."/>
            <person name="Miyashita K."/>
            <person name="Thompson F.L."/>
            <person name="Niwa A."/>
            <person name="Sawabe T."/>
            <person name="Sawabe T."/>
        </authorList>
    </citation>
    <scope>NUCLEOTIDE SEQUENCE [LARGE SCALE GENOMIC DNA]</scope>
    <source>
        <strain evidence="3">JCM19274</strain>
    </source>
</reference>
<keyword evidence="1" id="KW-0812">Transmembrane</keyword>
<evidence type="ECO:0000256" key="1">
    <source>
        <dbReference type="SAM" id="Phobius"/>
    </source>
</evidence>
<feature type="transmembrane region" description="Helical" evidence="1">
    <location>
        <begin position="21"/>
        <end position="43"/>
    </location>
</feature>
<dbReference type="Proteomes" id="UP000029643">
    <property type="component" value="Unassembled WGS sequence"/>
</dbReference>
<keyword evidence="1" id="KW-1133">Transmembrane helix</keyword>